<sequence length="172" mass="20194">MTTILTVPASFIFRPFFEEGAHFSINDEAHFFNESANSIPFYDDLLNVIQIDKSEQAPWHEPKRAINQLVDRWNNQGKPYLARCYQQRNRLAARPVMIQYTAYFIQGMHWIDGQPVTSLRSIMTSLKDLPFSPMNVEDRLAFVLTTVDHHHAFITLTQLYDEARKKWALYQK</sequence>
<keyword evidence="3" id="KW-1185">Reference proteome</keyword>
<proteinExistence type="predicted"/>
<reference evidence="2 3" key="1">
    <citation type="submission" date="2017-10" db="EMBL/GenBank/DDBJ databases">
        <title>Bacillus sp. nov., a halophilic bacterium isolated from a Keqin Lake.</title>
        <authorList>
            <person name="Wang H."/>
        </authorList>
    </citation>
    <scope>NUCLEOTIDE SEQUENCE [LARGE SCALE GENOMIC DNA]</scope>
    <source>
        <strain evidence="2 3">KQ-12</strain>
    </source>
</reference>
<protein>
    <recommendedName>
        <fullName evidence="1">YpoC-like domain-containing protein</fullName>
    </recommendedName>
</protein>
<dbReference type="Pfam" id="PF21747">
    <property type="entry name" value="YpoC"/>
    <property type="match status" value="1"/>
</dbReference>
<accession>A0A323TID8</accession>
<dbReference type="AlphaFoldDB" id="A0A323TID8"/>
<evidence type="ECO:0000313" key="2">
    <source>
        <dbReference type="EMBL" id="PYZ94549.1"/>
    </source>
</evidence>
<dbReference type="Proteomes" id="UP000248214">
    <property type="component" value="Unassembled WGS sequence"/>
</dbReference>
<feature type="domain" description="YpoC-like" evidence="1">
    <location>
        <begin position="64"/>
        <end position="170"/>
    </location>
</feature>
<organism evidence="2 3">
    <name type="scientific">Salipaludibacillus keqinensis</name>
    <dbReference type="NCBI Taxonomy" id="2045207"/>
    <lineage>
        <taxon>Bacteria</taxon>
        <taxon>Bacillati</taxon>
        <taxon>Bacillota</taxon>
        <taxon>Bacilli</taxon>
        <taxon>Bacillales</taxon>
        <taxon>Bacillaceae</taxon>
    </lineage>
</organism>
<dbReference type="OrthoDB" id="2360594at2"/>
<evidence type="ECO:0000313" key="3">
    <source>
        <dbReference type="Proteomes" id="UP000248214"/>
    </source>
</evidence>
<dbReference type="RefSeq" id="WP_110608182.1">
    <property type="nucleotide sequence ID" value="NZ_PDOD01000001.1"/>
</dbReference>
<dbReference type="InterPro" id="IPR048427">
    <property type="entry name" value="YpoC"/>
</dbReference>
<gene>
    <name evidence="2" type="ORF">CR194_03175</name>
</gene>
<comment type="caution">
    <text evidence="2">The sequence shown here is derived from an EMBL/GenBank/DDBJ whole genome shotgun (WGS) entry which is preliminary data.</text>
</comment>
<name>A0A323TID8_9BACI</name>
<evidence type="ECO:0000259" key="1">
    <source>
        <dbReference type="Pfam" id="PF21747"/>
    </source>
</evidence>
<dbReference type="EMBL" id="PDOD01000001">
    <property type="protein sequence ID" value="PYZ94549.1"/>
    <property type="molecule type" value="Genomic_DNA"/>
</dbReference>